<proteinExistence type="predicted"/>
<accession>X1RQZ8</accession>
<dbReference type="EMBL" id="BARV01038219">
    <property type="protein sequence ID" value="GAI57934.1"/>
    <property type="molecule type" value="Genomic_DNA"/>
</dbReference>
<sequence length="59" mass="7026">MNEVKTDKLYSILLDLYKTLKEESSPTLKRALFEFEKDEAFDEVCEEWVEDNPLPEKID</sequence>
<organism evidence="1">
    <name type="scientific">marine sediment metagenome</name>
    <dbReference type="NCBI Taxonomy" id="412755"/>
    <lineage>
        <taxon>unclassified sequences</taxon>
        <taxon>metagenomes</taxon>
        <taxon>ecological metagenomes</taxon>
    </lineage>
</organism>
<dbReference type="AlphaFoldDB" id="X1RQZ8"/>
<protein>
    <submittedName>
        <fullName evidence="1">Uncharacterized protein</fullName>
    </submittedName>
</protein>
<name>X1RQZ8_9ZZZZ</name>
<reference evidence="1" key="1">
    <citation type="journal article" date="2014" name="Front. Microbiol.">
        <title>High frequency of phylogenetically diverse reductive dehalogenase-homologous genes in deep subseafloor sedimentary metagenomes.</title>
        <authorList>
            <person name="Kawai M."/>
            <person name="Futagami T."/>
            <person name="Toyoda A."/>
            <person name="Takaki Y."/>
            <person name="Nishi S."/>
            <person name="Hori S."/>
            <person name="Arai W."/>
            <person name="Tsubouchi T."/>
            <person name="Morono Y."/>
            <person name="Uchiyama I."/>
            <person name="Ito T."/>
            <person name="Fujiyama A."/>
            <person name="Inagaki F."/>
            <person name="Takami H."/>
        </authorList>
    </citation>
    <scope>NUCLEOTIDE SEQUENCE</scope>
    <source>
        <strain evidence="1">Expedition CK06-06</strain>
    </source>
</reference>
<gene>
    <name evidence="1" type="ORF">S06H3_58938</name>
</gene>
<evidence type="ECO:0000313" key="1">
    <source>
        <dbReference type="EMBL" id="GAI57934.1"/>
    </source>
</evidence>
<comment type="caution">
    <text evidence="1">The sequence shown here is derived from an EMBL/GenBank/DDBJ whole genome shotgun (WGS) entry which is preliminary data.</text>
</comment>